<dbReference type="PANTHER" id="PTHR43249">
    <property type="entry name" value="UDP-N-ACETYL-2-AMINO-2-DEOXY-D-GLUCURONATE OXIDASE"/>
    <property type="match status" value="1"/>
</dbReference>
<dbReference type="InterPro" id="IPR000683">
    <property type="entry name" value="Gfo/Idh/MocA-like_OxRdtase_N"/>
</dbReference>
<name>A0A0C9VZT8_SPHS4</name>
<evidence type="ECO:0000259" key="2">
    <source>
        <dbReference type="Pfam" id="PF08635"/>
    </source>
</evidence>
<dbReference type="EMBL" id="KN837119">
    <property type="protein sequence ID" value="KIJ44101.1"/>
    <property type="molecule type" value="Genomic_DNA"/>
</dbReference>
<dbReference type="InterPro" id="IPR013944">
    <property type="entry name" value="OxRdtase_put_C"/>
</dbReference>
<feature type="domain" description="Oxidoreductase putative C-terminal" evidence="2">
    <location>
        <begin position="193"/>
        <end position="253"/>
    </location>
</feature>
<dbReference type="HOGENOM" id="CLU_039338_0_0_1"/>
<reference evidence="3 4" key="1">
    <citation type="submission" date="2014-06" db="EMBL/GenBank/DDBJ databases">
        <title>Evolutionary Origins and Diversification of the Mycorrhizal Mutualists.</title>
        <authorList>
            <consortium name="DOE Joint Genome Institute"/>
            <consortium name="Mycorrhizal Genomics Consortium"/>
            <person name="Kohler A."/>
            <person name="Kuo A."/>
            <person name="Nagy L.G."/>
            <person name="Floudas D."/>
            <person name="Copeland A."/>
            <person name="Barry K.W."/>
            <person name="Cichocki N."/>
            <person name="Veneault-Fourrey C."/>
            <person name="LaButti K."/>
            <person name="Lindquist E.A."/>
            <person name="Lipzen A."/>
            <person name="Lundell T."/>
            <person name="Morin E."/>
            <person name="Murat C."/>
            <person name="Riley R."/>
            <person name="Ohm R."/>
            <person name="Sun H."/>
            <person name="Tunlid A."/>
            <person name="Henrissat B."/>
            <person name="Grigoriev I.V."/>
            <person name="Hibbett D.S."/>
            <person name="Martin F."/>
        </authorList>
    </citation>
    <scope>NUCLEOTIDE SEQUENCE [LARGE SCALE GENOMIC DNA]</scope>
    <source>
        <strain evidence="3 4">SS14</strain>
    </source>
</reference>
<dbReference type="AlphaFoldDB" id="A0A0C9VZT8"/>
<proteinExistence type="predicted"/>
<organism evidence="3 4">
    <name type="scientific">Sphaerobolus stellatus (strain SS14)</name>
    <dbReference type="NCBI Taxonomy" id="990650"/>
    <lineage>
        <taxon>Eukaryota</taxon>
        <taxon>Fungi</taxon>
        <taxon>Dikarya</taxon>
        <taxon>Basidiomycota</taxon>
        <taxon>Agaricomycotina</taxon>
        <taxon>Agaricomycetes</taxon>
        <taxon>Phallomycetidae</taxon>
        <taxon>Geastrales</taxon>
        <taxon>Sphaerobolaceae</taxon>
        <taxon>Sphaerobolus</taxon>
    </lineage>
</organism>
<evidence type="ECO:0000313" key="4">
    <source>
        <dbReference type="Proteomes" id="UP000054279"/>
    </source>
</evidence>
<accession>A0A0C9VZT8</accession>
<protein>
    <submittedName>
        <fullName evidence="3">Uncharacterized protein</fullName>
    </submittedName>
</protein>
<dbReference type="InterPro" id="IPR052515">
    <property type="entry name" value="Gfo/Idh/MocA_Oxidoreductase"/>
</dbReference>
<dbReference type="Pfam" id="PF08635">
    <property type="entry name" value="ox_reductase_C"/>
    <property type="match status" value="1"/>
</dbReference>
<evidence type="ECO:0000313" key="3">
    <source>
        <dbReference type="EMBL" id="KIJ44101.1"/>
    </source>
</evidence>
<dbReference type="GO" id="GO:0000166">
    <property type="term" value="F:nucleotide binding"/>
    <property type="evidence" value="ECO:0007669"/>
    <property type="project" value="InterPro"/>
</dbReference>
<gene>
    <name evidence="3" type="ORF">M422DRAFT_228745</name>
</gene>
<dbReference type="SUPFAM" id="SSF51735">
    <property type="entry name" value="NAD(P)-binding Rossmann-fold domains"/>
    <property type="match status" value="1"/>
</dbReference>
<dbReference type="PANTHER" id="PTHR43249:SF1">
    <property type="entry name" value="D-GLUCOSIDE 3-DEHYDROGENASE"/>
    <property type="match status" value="1"/>
</dbReference>
<dbReference type="Proteomes" id="UP000054279">
    <property type="component" value="Unassembled WGS sequence"/>
</dbReference>
<keyword evidence="4" id="KW-1185">Reference proteome</keyword>
<dbReference type="InterPro" id="IPR036291">
    <property type="entry name" value="NAD(P)-bd_dom_sf"/>
</dbReference>
<dbReference type="Gene3D" id="3.40.50.720">
    <property type="entry name" value="NAD(P)-binding Rossmann-like Domain"/>
    <property type="match status" value="1"/>
</dbReference>
<dbReference type="Pfam" id="PF01408">
    <property type="entry name" value="GFO_IDH_MocA"/>
    <property type="match status" value="1"/>
</dbReference>
<evidence type="ECO:0000259" key="1">
    <source>
        <dbReference type="Pfam" id="PF01408"/>
    </source>
</evidence>
<sequence length="329" mass="36656">MAPSRPRPLSRRGSIDPDYLVPMDKTVAATGAGDNFNVIFIGAGNIMFGSDEGPWNHSFRLEHKLGPRLKVVALIDPAVERARAVLQKKRASFVVSAYQDTRIFKSLDEYVKNVDVDEEDIQAIVIGCPPMFRGSTKPGRNLELQIIETFPGTPLFVEKPVATGPQEEVAEAFRVAKAIDEAGTICSVGYMLRYLKAVQMMKQILDENNLTVMSTVARYAAAYSAIAKPDWWDKSKSYGPVIEQATHFCALVNPYVSPVLYVRSPGDDYEHVHRFENDDPFFSEVSNLIDVIEDGPESAEILSSYEDACKTYAFTWAIREASEKSKSKK</sequence>
<feature type="domain" description="Gfo/Idh/MocA-like oxidoreductase N-terminal" evidence="1">
    <location>
        <begin position="36"/>
        <end position="190"/>
    </location>
</feature>
<dbReference type="OrthoDB" id="10250282at2759"/>